<dbReference type="GO" id="GO:0008168">
    <property type="term" value="F:methyltransferase activity"/>
    <property type="evidence" value="ECO:0007669"/>
    <property type="project" value="UniProtKB-KW"/>
</dbReference>
<gene>
    <name evidence="2" type="ORF">ACFQVD_11200</name>
</gene>
<comment type="caution">
    <text evidence="2">The sequence shown here is derived from an EMBL/GenBank/DDBJ whole genome shotgun (WGS) entry which is preliminary data.</text>
</comment>
<reference evidence="3" key="1">
    <citation type="journal article" date="2019" name="Int. J. Syst. Evol. Microbiol.">
        <title>The Global Catalogue of Microorganisms (GCM) 10K type strain sequencing project: providing services to taxonomists for standard genome sequencing and annotation.</title>
        <authorList>
            <consortium name="The Broad Institute Genomics Platform"/>
            <consortium name="The Broad Institute Genome Sequencing Center for Infectious Disease"/>
            <person name="Wu L."/>
            <person name="Ma J."/>
        </authorList>
    </citation>
    <scope>NUCLEOTIDE SEQUENCE [LARGE SCALE GENOMIC DNA]</scope>
    <source>
        <strain evidence="3">JCM 10083</strain>
    </source>
</reference>
<evidence type="ECO:0000313" key="3">
    <source>
        <dbReference type="Proteomes" id="UP001596514"/>
    </source>
</evidence>
<accession>A0ABW2SX84</accession>
<dbReference type="InterPro" id="IPR052514">
    <property type="entry name" value="SAM-dependent_MTase"/>
</dbReference>
<dbReference type="PANTHER" id="PTHR34203:SF13">
    <property type="entry name" value="EXPRESSED PROTEIN"/>
    <property type="match status" value="1"/>
</dbReference>
<keyword evidence="3" id="KW-1185">Reference proteome</keyword>
<protein>
    <submittedName>
        <fullName evidence="2">FkbM family methyltransferase</fullName>
    </submittedName>
</protein>
<dbReference type="SUPFAM" id="SSF53335">
    <property type="entry name" value="S-adenosyl-L-methionine-dependent methyltransferases"/>
    <property type="match status" value="1"/>
</dbReference>
<sequence length="269" mass="29742">MRNQRRGILENNQRVRQMTLPDGHVVFQLNPAETSLQYRSIVGDRSYFRHDVRLEPGMTVFDVGANIGIAALAFHWECPGTRILAFEPARPLYDALCANLAAHGLNAKAFDCALSHTPGTATLTVYPETTAMSGMYTDVGHDAEVTRTFLANSGFAPEDVTDMAEGRHVTEEQECRVRTISEVMAAEGVHRIGLLKINVEKAECDVLAGIAPDDWDAVDQIVMQVHDIDGRLASVRDDLTGRGFQVDIGQDPLLRNTDIFDVYARRNST</sequence>
<proteinExistence type="predicted"/>
<dbReference type="RefSeq" id="WP_343962640.1">
    <property type="nucleotide sequence ID" value="NZ_BAAAGK010000012.1"/>
</dbReference>
<dbReference type="NCBIfam" id="TIGR01444">
    <property type="entry name" value="fkbM_fam"/>
    <property type="match status" value="1"/>
</dbReference>
<keyword evidence="2" id="KW-0489">Methyltransferase</keyword>
<dbReference type="Pfam" id="PF05050">
    <property type="entry name" value="Methyltransf_21"/>
    <property type="match status" value="1"/>
</dbReference>
<dbReference type="Proteomes" id="UP001596514">
    <property type="component" value="Unassembled WGS sequence"/>
</dbReference>
<keyword evidence="2" id="KW-0808">Transferase</keyword>
<evidence type="ECO:0000259" key="1">
    <source>
        <dbReference type="Pfam" id="PF05050"/>
    </source>
</evidence>
<dbReference type="PANTHER" id="PTHR34203">
    <property type="entry name" value="METHYLTRANSFERASE, FKBM FAMILY PROTEIN"/>
    <property type="match status" value="1"/>
</dbReference>
<organism evidence="2 3">
    <name type="scientific">Streptosporangium amethystogenes subsp. fukuiense</name>
    <dbReference type="NCBI Taxonomy" id="698418"/>
    <lineage>
        <taxon>Bacteria</taxon>
        <taxon>Bacillati</taxon>
        <taxon>Actinomycetota</taxon>
        <taxon>Actinomycetes</taxon>
        <taxon>Streptosporangiales</taxon>
        <taxon>Streptosporangiaceae</taxon>
        <taxon>Streptosporangium</taxon>
    </lineage>
</organism>
<dbReference type="GO" id="GO:0032259">
    <property type="term" value="P:methylation"/>
    <property type="evidence" value="ECO:0007669"/>
    <property type="project" value="UniProtKB-KW"/>
</dbReference>
<dbReference type="InterPro" id="IPR006342">
    <property type="entry name" value="FkbM_mtfrase"/>
</dbReference>
<dbReference type="Gene3D" id="3.40.50.150">
    <property type="entry name" value="Vaccinia Virus protein VP39"/>
    <property type="match status" value="1"/>
</dbReference>
<feature type="domain" description="Methyltransferase FkbM" evidence="1">
    <location>
        <begin position="62"/>
        <end position="243"/>
    </location>
</feature>
<dbReference type="EMBL" id="JBHTEE010000001">
    <property type="protein sequence ID" value="MFC7600664.1"/>
    <property type="molecule type" value="Genomic_DNA"/>
</dbReference>
<evidence type="ECO:0000313" key="2">
    <source>
        <dbReference type="EMBL" id="MFC7600664.1"/>
    </source>
</evidence>
<name>A0ABW2SX84_9ACTN</name>
<dbReference type="InterPro" id="IPR029063">
    <property type="entry name" value="SAM-dependent_MTases_sf"/>
</dbReference>